<feature type="compositionally biased region" description="Basic and acidic residues" evidence="2">
    <location>
        <begin position="773"/>
        <end position="783"/>
    </location>
</feature>
<accession>A0A1B0CUK5</accession>
<dbReference type="RefSeq" id="XP_055694624.1">
    <property type="nucleotide sequence ID" value="XM_055838649.1"/>
</dbReference>
<evidence type="ECO:0000256" key="2">
    <source>
        <dbReference type="SAM" id="MobiDB-lite"/>
    </source>
</evidence>
<feature type="compositionally biased region" description="Basic and acidic residues" evidence="2">
    <location>
        <begin position="634"/>
        <end position="661"/>
    </location>
</feature>
<dbReference type="EnsemblMetazoa" id="LLOJ008640-RA">
    <property type="protein sequence ID" value="LLOJ008640-PA"/>
    <property type="gene ID" value="LLOJ008640"/>
</dbReference>
<organism evidence="5 6">
    <name type="scientific">Lutzomyia longipalpis</name>
    <name type="common">Sand fly</name>
    <dbReference type="NCBI Taxonomy" id="7200"/>
    <lineage>
        <taxon>Eukaryota</taxon>
        <taxon>Metazoa</taxon>
        <taxon>Ecdysozoa</taxon>
        <taxon>Arthropoda</taxon>
        <taxon>Hexapoda</taxon>
        <taxon>Insecta</taxon>
        <taxon>Pterygota</taxon>
        <taxon>Neoptera</taxon>
        <taxon>Endopterygota</taxon>
        <taxon>Diptera</taxon>
        <taxon>Nematocera</taxon>
        <taxon>Psychodoidea</taxon>
        <taxon>Psychodidae</taxon>
        <taxon>Lutzomyia</taxon>
        <taxon>Lutzomyia</taxon>
    </lineage>
</organism>
<feature type="compositionally biased region" description="Basic and acidic residues" evidence="2">
    <location>
        <begin position="703"/>
        <end position="723"/>
    </location>
</feature>
<dbReference type="GO" id="GO:0005634">
    <property type="term" value="C:nucleus"/>
    <property type="evidence" value="ECO:0007669"/>
    <property type="project" value="TreeGrafter"/>
</dbReference>
<dbReference type="KEGG" id="lll:129796584"/>
<evidence type="ECO:0000313" key="4">
    <source>
        <dbReference type="EMBL" id="MBC1175749.1"/>
    </source>
</evidence>
<sequence>MEENDLCPYGTPLDPIEEDQVPTKRPIMKEDQIAVDVNGRRRFHGAFTGGFSAGYWNTVGSKEGWNPQTFRSSRQEKAGKIVQNIEDFMDNEDMGEFGIAPRRIQTQEDFTIGNSSKKRTYTVAFASTTTEGILHKLLAPAKDNIGTRLLRKMGWREGQGVGVRLTRREKKEAKTQHLKEQQIAKRYGCEMIPSLGASKEDSTSEDSDMEVTFAPDDYNTFAIAPKNNVFGLGYSGLDRSSMLLNKTSDAFAIIGKDNKKMLITGKGFGVGAMEDDDEDIYCRDDMSQYDFSLEDHKTPKTTRKDNRISLGVIEGFLAASDAASGKFSCKVFRIELPCDYQPRNFLIRKSRFAPLPLEVEKQLKQNSQSDKYALSDTKVVQKENTDHTDSSKTQLKVVDEKQISHTQLSKPFKFFLHDVEKQERFEKFLQISKTATEEVIKEFFQTHQPLHLSQFDRQTEQREFLQARKMHRPLAELMSDRFVSESSLNNEKSKEGSPEKPLDHEVPSSNIEGPDNTGYYSKRTKLMWKPHALLCQRFNIPEPYGGLLGKEEKSKKSKSSNIFQILGDPVKKIDFTVPKDEFGESSKELTPIANQPPIAKKLSNISQQSERNPHQKTKEPQKSDKETPPLINRPKTELETAVLDAKDKHPADKKDLFRAIFEDSDESENDDTPQQPIQKEEVNPLRNPAKPQGIFSKIFFVRKATEKKRQEQENTKQQCEKQETQGTIKEAKEEDDNLVFGPKLPPLIESLPPKATPIFSTEGSCSAMNKSGSKREKWVEKSLEKKKKKKEKHKKEKKHKKNKRKHKIRK</sequence>
<dbReference type="Pfam" id="PF07713">
    <property type="entry name" value="DUF1604"/>
    <property type="match status" value="1"/>
</dbReference>
<dbReference type="GeneID" id="129796584"/>
<feature type="compositionally biased region" description="Basic residues" evidence="2">
    <location>
        <begin position="784"/>
        <end position="810"/>
    </location>
</feature>
<evidence type="ECO:0000259" key="3">
    <source>
        <dbReference type="PROSITE" id="PS50174"/>
    </source>
</evidence>
<proteinExistence type="inferred from homology"/>
<name>A0A1B0CUK5_LUTLO</name>
<reference evidence="4" key="2">
    <citation type="journal article" date="2020" name="BMC">
        <title>Leishmania infection induces a limited differential gene expression in the sand fly midgut.</title>
        <authorList>
            <person name="Coutinho-Abreu I.V."/>
            <person name="Serafim T.D."/>
            <person name="Meneses C."/>
            <person name="Kamhawi S."/>
            <person name="Oliveira F."/>
            <person name="Valenzuela J.G."/>
        </authorList>
    </citation>
    <scope>NUCLEOTIDE SEQUENCE</scope>
    <source>
        <strain evidence="4">Jacobina</strain>
        <tissue evidence="4">Midgut</tissue>
    </source>
</reference>
<dbReference type="PANTHER" id="PTHR13384">
    <property type="entry name" value="G PATCH DOMAIN-CONTAINING PROTEIN 1"/>
    <property type="match status" value="1"/>
</dbReference>
<reference evidence="5" key="3">
    <citation type="submission" date="2020-05" db="UniProtKB">
        <authorList>
            <consortium name="EnsemblMetazoa"/>
        </authorList>
    </citation>
    <scope>IDENTIFICATION</scope>
    <source>
        <strain evidence="5">Jacobina</strain>
    </source>
</reference>
<feature type="compositionally biased region" description="Polar residues" evidence="2">
    <location>
        <begin position="758"/>
        <end position="771"/>
    </location>
</feature>
<dbReference type="VEuPathDB" id="VectorBase:LLONM1_006521"/>
<dbReference type="InterPro" id="IPR000467">
    <property type="entry name" value="G_patch_dom"/>
</dbReference>
<dbReference type="PROSITE" id="PS50174">
    <property type="entry name" value="G_PATCH"/>
    <property type="match status" value="1"/>
</dbReference>
<dbReference type="EMBL" id="AJWK01029307">
    <property type="status" value="NOT_ANNOTATED_CDS"/>
    <property type="molecule type" value="Genomic_DNA"/>
</dbReference>
<dbReference type="VEuPathDB" id="VectorBase:LLOJ008640"/>
<reference evidence="6" key="1">
    <citation type="submission" date="2012-05" db="EMBL/GenBank/DDBJ databases">
        <title>Whole Genome Assembly of Lutzomyia longipalpis.</title>
        <authorList>
            <person name="Richards S."/>
            <person name="Qu C."/>
            <person name="Dillon R."/>
            <person name="Worley K."/>
            <person name="Scherer S."/>
            <person name="Batterton M."/>
            <person name="Taylor A."/>
            <person name="Hawes A."/>
            <person name="Hernandez B."/>
            <person name="Kovar C."/>
            <person name="Mandapat C."/>
            <person name="Pham C."/>
            <person name="Qu C."/>
            <person name="Jing C."/>
            <person name="Bess C."/>
            <person name="Bandaranaike D."/>
            <person name="Ngo D."/>
            <person name="Ongeri F."/>
            <person name="Arias F."/>
            <person name="Lara F."/>
            <person name="Weissenberger G."/>
            <person name="Kamau G."/>
            <person name="Han H."/>
            <person name="Shen H."/>
            <person name="Dinh H."/>
            <person name="Khalil I."/>
            <person name="Jones J."/>
            <person name="Shafer J."/>
            <person name="Jayaseelan J."/>
            <person name="Quiroz J."/>
            <person name="Blankenburg K."/>
            <person name="Nguyen L."/>
            <person name="Jackson L."/>
            <person name="Francisco L."/>
            <person name="Tang L.-Y."/>
            <person name="Pu L.-L."/>
            <person name="Perales L."/>
            <person name="Lorensuhewa L."/>
            <person name="Munidasa M."/>
            <person name="Coyle M."/>
            <person name="Taylor M."/>
            <person name="Puazo M."/>
            <person name="Firestine M."/>
            <person name="Scheel M."/>
            <person name="Javaid M."/>
            <person name="Wang M."/>
            <person name="Li M."/>
            <person name="Tabassum N."/>
            <person name="Saada N."/>
            <person name="Osuji N."/>
            <person name="Aqrawi P."/>
            <person name="Fu Q."/>
            <person name="Thornton R."/>
            <person name="Raj R."/>
            <person name="Goodspeed R."/>
            <person name="Mata R."/>
            <person name="Najjar R."/>
            <person name="Gubbala S."/>
            <person name="Lee S."/>
            <person name="Denson S."/>
            <person name="Patil S."/>
            <person name="Macmil S."/>
            <person name="Qi S."/>
            <person name="Matskevitch T."/>
            <person name="Palculict T."/>
            <person name="Mathew T."/>
            <person name="Vee V."/>
            <person name="Velamala V."/>
            <person name="Korchina V."/>
            <person name="Cai W."/>
            <person name="Liu W."/>
            <person name="Dai W."/>
            <person name="Zou X."/>
            <person name="Zhu Y."/>
            <person name="Zhang Y."/>
            <person name="Wu Y.-Q."/>
            <person name="Xin Y."/>
            <person name="Nazarath L."/>
            <person name="Kovar C."/>
            <person name="Han Y."/>
            <person name="Muzny D."/>
            <person name="Gibbs R."/>
        </authorList>
    </citation>
    <scope>NUCLEOTIDE SEQUENCE [LARGE SCALE GENOMIC DNA]</scope>
    <source>
        <strain evidence="6">Jacobina</strain>
    </source>
</reference>
<feature type="compositionally biased region" description="Basic and acidic residues" evidence="2">
    <location>
        <begin position="491"/>
        <end position="506"/>
    </location>
</feature>
<feature type="region of interest" description="Disordered" evidence="2">
    <location>
        <begin position="481"/>
        <end position="517"/>
    </location>
</feature>
<dbReference type="PANTHER" id="PTHR13384:SF19">
    <property type="entry name" value="G PATCH DOMAIN-CONTAINING PROTEIN 1"/>
    <property type="match status" value="1"/>
</dbReference>
<dbReference type="InterPro" id="IPR011666">
    <property type="entry name" value="DUF1604"/>
</dbReference>
<feature type="compositionally biased region" description="Acidic residues" evidence="2">
    <location>
        <begin position="662"/>
        <end position="671"/>
    </location>
</feature>
<dbReference type="Pfam" id="PF01585">
    <property type="entry name" value="G-patch"/>
    <property type="match status" value="1"/>
</dbReference>
<protein>
    <submittedName>
        <fullName evidence="4">Putative rna binding protein</fullName>
    </submittedName>
</protein>
<keyword evidence="6" id="KW-1185">Reference proteome</keyword>
<feature type="region of interest" description="Disordered" evidence="2">
    <location>
        <begin position="603"/>
        <end position="810"/>
    </location>
</feature>
<dbReference type="OrthoDB" id="9451547at2759"/>
<evidence type="ECO:0000313" key="5">
    <source>
        <dbReference type="EnsemblMetazoa" id="LLOJ008640-PA"/>
    </source>
</evidence>
<dbReference type="EMBL" id="GITU01007046">
    <property type="protein sequence ID" value="MBC1175749.1"/>
    <property type="molecule type" value="Transcribed_RNA"/>
</dbReference>
<dbReference type="Proteomes" id="UP000092461">
    <property type="component" value="Unassembled WGS sequence"/>
</dbReference>
<dbReference type="AlphaFoldDB" id="A0A1B0CUK5"/>
<feature type="compositionally biased region" description="Basic and acidic residues" evidence="2">
    <location>
        <begin position="611"/>
        <end position="627"/>
    </location>
</feature>
<feature type="domain" description="G-patch" evidence="3">
    <location>
        <begin position="142"/>
        <end position="162"/>
    </location>
</feature>
<comment type="similarity">
    <text evidence="1">Belongs to the GPATCH1 family.</text>
</comment>
<dbReference type="Pfam" id="PF26093">
    <property type="entry name" value="HTH_TGH"/>
    <property type="match status" value="1"/>
</dbReference>
<evidence type="ECO:0000256" key="1">
    <source>
        <dbReference type="ARBA" id="ARBA00008600"/>
    </source>
</evidence>
<evidence type="ECO:0000313" key="6">
    <source>
        <dbReference type="Proteomes" id="UP000092461"/>
    </source>
</evidence>
<dbReference type="GO" id="GO:0006397">
    <property type="term" value="P:mRNA processing"/>
    <property type="evidence" value="ECO:0007669"/>
    <property type="project" value="InterPro"/>
</dbReference>
<dbReference type="GO" id="GO:0003723">
    <property type="term" value="F:RNA binding"/>
    <property type="evidence" value="ECO:0007669"/>
    <property type="project" value="TreeGrafter"/>
</dbReference>